<evidence type="ECO:0000313" key="2">
    <source>
        <dbReference type="EMBL" id="MER6167974.1"/>
    </source>
</evidence>
<feature type="compositionally biased region" description="Basic and acidic residues" evidence="1">
    <location>
        <begin position="193"/>
        <end position="213"/>
    </location>
</feature>
<dbReference type="PANTHER" id="PTHR21713">
    <property type="entry name" value="NASCENT POLYPEPTIDE ASSOCIATED COMPLEX ALPHA SUBUNIT-RELATED"/>
    <property type="match status" value="1"/>
</dbReference>
<feature type="compositionally biased region" description="Basic and acidic residues" evidence="1">
    <location>
        <begin position="221"/>
        <end position="250"/>
    </location>
</feature>
<feature type="region of interest" description="Disordered" evidence="1">
    <location>
        <begin position="980"/>
        <end position="999"/>
    </location>
</feature>
<dbReference type="InterPro" id="IPR016641">
    <property type="entry name" value="EGD2/NACA0like"/>
</dbReference>
<feature type="compositionally biased region" description="Low complexity" evidence="1">
    <location>
        <begin position="458"/>
        <end position="478"/>
    </location>
</feature>
<feature type="compositionally biased region" description="Polar residues" evidence="1">
    <location>
        <begin position="75"/>
        <end position="97"/>
    </location>
</feature>
<feature type="compositionally biased region" description="Pro residues" evidence="1">
    <location>
        <begin position="15"/>
        <end position="28"/>
    </location>
</feature>
<gene>
    <name evidence="2" type="ORF">ABT188_26075</name>
</gene>
<keyword evidence="3" id="KW-1185">Reference proteome</keyword>
<dbReference type="RefSeq" id="WP_352149377.1">
    <property type="nucleotide sequence ID" value="NZ_JBEOZY010000033.1"/>
</dbReference>
<name>A0ABV1T2S9_9ACTN</name>
<accession>A0ABV1T2S9</accession>
<feature type="compositionally biased region" description="Low complexity" evidence="1">
    <location>
        <begin position="486"/>
        <end position="519"/>
    </location>
</feature>
<feature type="region of interest" description="Disordered" evidence="1">
    <location>
        <begin position="655"/>
        <end position="674"/>
    </location>
</feature>
<dbReference type="Proteomes" id="UP001496720">
    <property type="component" value="Unassembled WGS sequence"/>
</dbReference>
<proteinExistence type="predicted"/>
<feature type="compositionally biased region" description="Basic and acidic residues" evidence="1">
    <location>
        <begin position="980"/>
        <end position="989"/>
    </location>
</feature>
<reference evidence="2 3" key="1">
    <citation type="submission" date="2024-06" db="EMBL/GenBank/DDBJ databases">
        <title>The Natural Products Discovery Center: Release of the First 8490 Sequenced Strains for Exploring Actinobacteria Biosynthetic Diversity.</title>
        <authorList>
            <person name="Kalkreuter E."/>
            <person name="Kautsar S.A."/>
            <person name="Yang D."/>
            <person name="Bader C.D."/>
            <person name="Teijaro C.N."/>
            <person name="Fluegel L."/>
            <person name="Davis C.M."/>
            <person name="Simpson J.R."/>
            <person name="Lauterbach L."/>
            <person name="Steele A.D."/>
            <person name="Gui C."/>
            <person name="Meng S."/>
            <person name="Li G."/>
            <person name="Viehrig K."/>
            <person name="Ye F."/>
            <person name="Su P."/>
            <person name="Kiefer A.F."/>
            <person name="Nichols A."/>
            <person name="Cepeda A.J."/>
            <person name="Yan W."/>
            <person name="Fan B."/>
            <person name="Jiang Y."/>
            <person name="Adhikari A."/>
            <person name="Zheng C.-J."/>
            <person name="Schuster L."/>
            <person name="Cowan T.M."/>
            <person name="Smanski M.J."/>
            <person name="Chevrette M.G."/>
            <person name="De Carvalho L.P.S."/>
            <person name="Shen B."/>
        </authorList>
    </citation>
    <scope>NUCLEOTIDE SEQUENCE [LARGE SCALE GENOMIC DNA]</scope>
    <source>
        <strain evidence="2 3">NPDC001615</strain>
    </source>
</reference>
<feature type="region of interest" description="Disordered" evidence="1">
    <location>
        <begin position="880"/>
        <end position="922"/>
    </location>
</feature>
<feature type="compositionally biased region" description="Basic and acidic residues" evidence="1">
    <location>
        <begin position="348"/>
        <end position="382"/>
    </location>
</feature>
<evidence type="ECO:0000313" key="3">
    <source>
        <dbReference type="Proteomes" id="UP001496720"/>
    </source>
</evidence>
<feature type="region of interest" description="Disordered" evidence="1">
    <location>
        <begin position="1"/>
        <end position="563"/>
    </location>
</feature>
<protein>
    <submittedName>
        <fullName evidence="2">Uncharacterized protein</fullName>
    </submittedName>
</protein>
<comment type="caution">
    <text evidence="2">The sequence shown here is derived from an EMBL/GenBank/DDBJ whole genome shotgun (WGS) entry which is preliminary data.</text>
</comment>
<evidence type="ECO:0000256" key="1">
    <source>
        <dbReference type="SAM" id="MobiDB-lite"/>
    </source>
</evidence>
<feature type="compositionally biased region" description="Low complexity" evidence="1">
    <location>
        <begin position="36"/>
        <end position="49"/>
    </location>
</feature>
<feature type="compositionally biased region" description="Basic and acidic residues" evidence="1">
    <location>
        <begin position="287"/>
        <end position="339"/>
    </location>
</feature>
<feature type="compositionally biased region" description="Basic and acidic residues" evidence="1">
    <location>
        <begin position="417"/>
        <end position="445"/>
    </location>
</feature>
<organism evidence="2 3">
    <name type="scientific">Streptomyces violaceorubidus</name>
    <dbReference type="NCBI Taxonomy" id="284042"/>
    <lineage>
        <taxon>Bacteria</taxon>
        <taxon>Bacillati</taxon>
        <taxon>Actinomycetota</taxon>
        <taxon>Actinomycetes</taxon>
        <taxon>Kitasatosporales</taxon>
        <taxon>Streptomycetaceae</taxon>
        <taxon>Streptomyces</taxon>
    </lineage>
</organism>
<dbReference type="EMBL" id="JBEOZY010000033">
    <property type="protein sequence ID" value="MER6167974.1"/>
    <property type="molecule type" value="Genomic_DNA"/>
</dbReference>
<sequence>MSDRLNQTQRHRPAGPAPTPSRPQPHQQPPLASLQGAVAAAGNRAVASAIQSGTGSAIQRAVRTAVQPGKGTAVQPATGTAVQPGNGTALQRETGTAVQRAALTAQPSEVAGRERAASSSTHDLEITAVTEPEQPGGRTRQGEDAATERQAAVDEVAEQKANVATASLARADAEADVWRSSGAAVEARRKAREARGRAEKLTGDAETAERDRTASLGAARTHTETAGRETKEQRAAEGRARTHQETERGKRAAANEAREEEQEYTRQADAAEQERKAAAARVTEFINKAEEARRKQKAAEDRVAELTKKAQEAAEKQKAAEAAAREKAAAEDGAVERAAKAQADAEAEDKVAEGVRKWADAAADALKRAADSEREAREHEGEADAADTSRNGAEREVEDWTDTRDTAREQATAARELAARRDKEADAAAKEHAKARSEAAEHEKAAAQAQRQADEARAAAGTHAETATRLRGQAATARAAEREHAGTAADAQRGAAGAARRQLEQGAAQSAATTALTAAKEAEEAEKKAAEAAEKKAAEDAAKDTGEAAERPDGADSSGGLLRNGAGRAAKSVGNAAKKVAAKVKPWVDPGDTAILRGSAPVGGALRADASKAGDTGQLHGTVLQQNAENPVNLISDATGAVNDVAALKDAAGKRHESGPASHAHRKNWKGKPLGLTTNSLMTVNDAVKITDNSIRTAKDAAGVAALGDAGGALTMSFSAVIAARDVKVIKDTHARRKELKDHFQGVAAKRDRKLQDVLDELGTATADLARASTALTAAPAGADAEALQAVEDERRHIDGLRTELLEHLASAREYAVDKKKRKLGHRVANLGGNVARTAAGALAIAAASGAVSGPVGPAVAGGLTAALLGGLAVKKGVKKAHKRHTSVRHPEKYARTTRAQEGTEEPEAPTMSKDGKGGRKRDAWKEAFMVTHSIKQGKRQLRAQEIYALAAGPAVPASKNVPNDIRDDARDFLKALKCGPDKHNQSDKEWEDSLNDPEQQTAWEEAIAKQLASV</sequence>
<feature type="compositionally biased region" description="Basic and acidic residues" evidence="1">
    <location>
        <begin position="520"/>
        <end position="554"/>
    </location>
</feature>